<reference evidence="3" key="1">
    <citation type="submission" date="2012-08" db="EMBL/GenBank/DDBJ databases">
        <title>The Genome Sequence of Wuchereria bancrofti.</title>
        <authorList>
            <person name="Nutman T.B."/>
            <person name="Fink D.L."/>
            <person name="Russ C."/>
            <person name="Young S."/>
            <person name="Zeng Q."/>
            <person name="Koehrsen M."/>
            <person name="Alvarado L."/>
            <person name="Berlin A."/>
            <person name="Chapman S.B."/>
            <person name="Chen Z."/>
            <person name="Freedman E."/>
            <person name="Gellesch M."/>
            <person name="Goldberg J."/>
            <person name="Griggs A."/>
            <person name="Gujja S."/>
            <person name="Heilman E.R."/>
            <person name="Heiman D."/>
            <person name="Hepburn T."/>
            <person name="Howarth C."/>
            <person name="Jen D."/>
            <person name="Larson L."/>
            <person name="Lewis B."/>
            <person name="Mehta T."/>
            <person name="Park D."/>
            <person name="Pearson M."/>
            <person name="Roberts A."/>
            <person name="Saif S."/>
            <person name="Shea T."/>
            <person name="Shenoy N."/>
            <person name="Sisk P."/>
            <person name="Stolte C."/>
            <person name="Sykes S."/>
            <person name="Walk T."/>
            <person name="White J."/>
            <person name="Yandava C."/>
            <person name="Haas B."/>
            <person name="Henn M.R."/>
            <person name="Nusbaum C."/>
            <person name="Birren B."/>
        </authorList>
    </citation>
    <scope>NUCLEOTIDE SEQUENCE [LARGE SCALE GENOMIC DNA]</scope>
    <source>
        <strain evidence="3">NA</strain>
    </source>
</reference>
<dbReference type="AlphaFoldDB" id="J9F183"/>
<dbReference type="GO" id="GO:0003676">
    <property type="term" value="F:nucleic acid binding"/>
    <property type="evidence" value="ECO:0007669"/>
    <property type="project" value="InterPro"/>
</dbReference>
<evidence type="ECO:0000313" key="3">
    <source>
        <dbReference type="Proteomes" id="UP000004810"/>
    </source>
</evidence>
<protein>
    <submittedName>
        <fullName evidence="2">Uncharacterized protein</fullName>
    </submittedName>
</protein>
<gene>
    <name evidence="2" type="ORF">WUBG_07981</name>
</gene>
<dbReference type="Proteomes" id="UP000004810">
    <property type="component" value="Unassembled WGS sequence"/>
</dbReference>
<evidence type="ECO:0000256" key="1">
    <source>
        <dbReference type="SAM" id="MobiDB-lite"/>
    </source>
</evidence>
<organism evidence="2 3">
    <name type="scientific">Wuchereria bancrofti</name>
    <dbReference type="NCBI Taxonomy" id="6293"/>
    <lineage>
        <taxon>Eukaryota</taxon>
        <taxon>Metazoa</taxon>
        <taxon>Ecdysozoa</taxon>
        <taxon>Nematoda</taxon>
        <taxon>Chromadorea</taxon>
        <taxon>Rhabditida</taxon>
        <taxon>Spirurina</taxon>
        <taxon>Spiruromorpha</taxon>
        <taxon>Filarioidea</taxon>
        <taxon>Onchocercidae</taxon>
        <taxon>Wuchereria</taxon>
    </lineage>
</organism>
<dbReference type="Gene3D" id="3.30.420.10">
    <property type="entry name" value="Ribonuclease H-like superfamily/Ribonuclease H"/>
    <property type="match status" value="1"/>
</dbReference>
<feature type="region of interest" description="Disordered" evidence="1">
    <location>
        <begin position="1"/>
        <end position="23"/>
    </location>
</feature>
<dbReference type="InterPro" id="IPR036397">
    <property type="entry name" value="RNaseH_sf"/>
</dbReference>
<name>J9F183_WUCBA</name>
<proteinExistence type="predicted"/>
<dbReference type="EMBL" id="ADBV01003917">
    <property type="protein sequence ID" value="EJW81109.1"/>
    <property type="molecule type" value="Genomic_DNA"/>
</dbReference>
<accession>J9F183</accession>
<sequence>MKGRLPISLGSRISTSSTKKNESEQTIKENLFGLMSVKDSSTVSKRWVALFTCLVTRAIHMQVMKYMNVETFMQGFTRFISRRRRLKFVMSITPRTLL</sequence>
<comment type="caution">
    <text evidence="2">The sequence shown here is derived from an EMBL/GenBank/DDBJ whole genome shotgun (WGS) entry which is preliminary data.</text>
</comment>
<evidence type="ECO:0000313" key="2">
    <source>
        <dbReference type="EMBL" id="EJW81109.1"/>
    </source>
</evidence>